<evidence type="ECO:0000313" key="2">
    <source>
        <dbReference type="Proteomes" id="UP001597180"/>
    </source>
</evidence>
<keyword evidence="2" id="KW-1185">Reference proteome</keyword>
<accession>A0ABW3UR53</accession>
<protein>
    <submittedName>
        <fullName evidence="1">Uncharacterized protein</fullName>
    </submittedName>
</protein>
<proteinExistence type="predicted"/>
<organism evidence="1 2">
    <name type="scientific">Paenibacillus vulneris</name>
    <dbReference type="NCBI Taxonomy" id="1133364"/>
    <lineage>
        <taxon>Bacteria</taxon>
        <taxon>Bacillati</taxon>
        <taxon>Bacillota</taxon>
        <taxon>Bacilli</taxon>
        <taxon>Bacillales</taxon>
        <taxon>Paenibacillaceae</taxon>
        <taxon>Paenibacillus</taxon>
    </lineage>
</organism>
<gene>
    <name evidence="1" type="ORF">ACFQ4B_22010</name>
</gene>
<evidence type="ECO:0000313" key="1">
    <source>
        <dbReference type="EMBL" id="MFD1222794.1"/>
    </source>
</evidence>
<reference evidence="2" key="1">
    <citation type="journal article" date="2019" name="Int. J. Syst. Evol. Microbiol.">
        <title>The Global Catalogue of Microorganisms (GCM) 10K type strain sequencing project: providing services to taxonomists for standard genome sequencing and annotation.</title>
        <authorList>
            <consortium name="The Broad Institute Genomics Platform"/>
            <consortium name="The Broad Institute Genome Sequencing Center for Infectious Disease"/>
            <person name="Wu L."/>
            <person name="Ma J."/>
        </authorList>
    </citation>
    <scope>NUCLEOTIDE SEQUENCE [LARGE SCALE GENOMIC DNA]</scope>
    <source>
        <strain evidence="2">CCUG 53270</strain>
    </source>
</reference>
<name>A0ABW3UR53_9BACL</name>
<dbReference type="EMBL" id="JBHTLU010000031">
    <property type="protein sequence ID" value="MFD1222794.1"/>
    <property type="molecule type" value="Genomic_DNA"/>
</dbReference>
<comment type="caution">
    <text evidence="1">The sequence shown here is derived from an EMBL/GenBank/DDBJ whole genome shotgun (WGS) entry which is preliminary data.</text>
</comment>
<dbReference type="RefSeq" id="WP_144028009.1">
    <property type="nucleotide sequence ID" value="NZ_BAABJG010000015.1"/>
</dbReference>
<dbReference type="Proteomes" id="UP001597180">
    <property type="component" value="Unassembled WGS sequence"/>
</dbReference>
<sequence length="129" mass="14902">MIKHSDMELIQRRIEVGDASLVDNEIVKKFLTWLPSYNCESAAEGYFSILSSIAKYKPQIIEPLLKKAIEPIYFLGYDSSKDIIGWASHFANSSNVAYKPSESGRVWLTHELPNYEEFIERCLKEYMSE</sequence>